<evidence type="ECO:0000256" key="2">
    <source>
        <dbReference type="SAM" id="MobiDB-lite"/>
    </source>
</evidence>
<keyword evidence="1" id="KW-0175">Coiled coil</keyword>
<name>A0A7W4FBQ6_GLUDI</name>
<dbReference type="Proteomes" id="UP000550787">
    <property type="component" value="Unassembled WGS sequence"/>
</dbReference>
<dbReference type="RefSeq" id="WP_183115219.1">
    <property type="nucleotide sequence ID" value="NZ_JABEQG010000001.1"/>
</dbReference>
<comment type="caution">
    <text evidence="3">The sequence shown here is derived from an EMBL/GenBank/DDBJ whole genome shotgun (WGS) entry which is preliminary data.</text>
</comment>
<accession>A0A7W4FBQ6</accession>
<dbReference type="AlphaFoldDB" id="A0A7W4FBQ6"/>
<dbReference type="EMBL" id="JABEQG010000001">
    <property type="protein sequence ID" value="MBB2154794.1"/>
    <property type="molecule type" value="Genomic_DNA"/>
</dbReference>
<protein>
    <submittedName>
        <fullName evidence="3">Uncharacterized protein</fullName>
    </submittedName>
</protein>
<gene>
    <name evidence="3" type="ORF">HLH33_00470</name>
</gene>
<feature type="region of interest" description="Disordered" evidence="2">
    <location>
        <begin position="237"/>
        <end position="270"/>
    </location>
</feature>
<feature type="compositionally biased region" description="Basic and acidic residues" evidence="2">
    <location>
        <begin position="237"/>
        <end position="253"/>
    </location>
</feature>
<proteinExistence type="predicted"/>
<evidence type="ECO:0000313" key="3">
    <source>
        <dbReference type="EMBL" id="MBB2154794.1"/>
    </source>
</evidence>
<organism evidence="3 4">
    <name type="scientific">Gluconacetobacter diazotrophicus</name>
    <name type="common">Acetobacter diazotrophicus</name>
    <dbReference type="NCBI Taxonomy" id="33996"/>
    <lineage>
        <taxon>Bacteria</taxon>
        <taxon>Pseudomonadati</taxon>
        <taxon>Pseudomonadota</taxon>
        <taxon>Alphaproteobacteria</taxon>
        <taxon>Acetobacterales</taxon>
        <taxon>Acetobacteraceae</taxon>
        <taxon>Gluconacetobacter</taxon>
    </lineage>
</organism>
<sequence>MLTMRLDMERLRKIWALAERGIAGEAIVAKARALFLVSPHGYDLDDIPVLLRGGDVEQARKERAEMRAEAERRAQNAAREEYRREQRYAARIKADEIERRYDGKLFEPGPAEGALIEAAEPYRKSYRRDDYGWSYEAIDALRAALPLPTTINEAIAEWRRWNTLHADRRFVCRARKQGVWISQEPVQRRMQIVADMVTHELAAADFDDLLARVAFMSEVKPGDAGLRAILRDLERVREQPVEEQHDSAPEPRRSVRSRAHQARTATERRAEVEAILASEEGRRMTLRQVADLVGVSPATVMNLKRKMESG</sequence>
<evidence type="ECO:0000256" key="1">
    <source>
        <dbReference type="SAM" id="Coils"/>
    </source>
</evidence>
<feature type="coiled-coil region" evidence="1">
    <location>
        <begin position="56"/>
        <end position="85"/>
    </location>
</feature>
<reference evidence="3 4" key="1">
    <citation type="submission" date="2020-04" db="EMBL/GenBank/DDBJ databases">
        <title>Description of novel Gluconacetobacter.</title>
        <authorList>
            <person name="Sombolestani A."/>
        </authorList>
    </citation>
    <scope>NUCLEOTIDE SEQUENCE [LARGE SCALE GENOMIC DNA]</scope>
    <source>
        <strain evidence="3 4">LMG 7603</strain>
    </source>
</reference>
<evidence type="ECO:0000313" key="4">
    <source>
        <dbReference type="Proteomes" id="UP000550787"/>
    </source>
</evidence>